<evidence type="ECO:0000313" key="3">
    <source>
        <dbReference type="EMBL" id="KAF5233575.1"/>
    </source>
</evidence>
<reference evidence="3 4" key="1">
    <citation type="journal article" date="2020" name="BMC Genomics">
        <title>Correction to: Identification and distribution of gene clusters required for synthesis of sphingolipid metabolism inhibitors in diverse species of the filamentous fungus Fusarium.</title>
        <authorList>
            <person name="Kim H.S."/>
            <person name="Lohmar J.M."/>
            <person name="Busman M."/>
            <person name="Brown D.W."/>
            <person name="Naumann T.A."/>
            <person name="Divon H.H."/>
            <person name="Lysoe E."/>
            <person name="Uhlig S."/>
            <person name="Proctor R.H."/>
        </authorList>
    </citation>
    <scope>NUCLEOTIDE SEQUENCE [LARGE SCALE GENOMIC DNA]</scope>
    <source>
        <strain evidence="3 4">NRRL 25214</strain>
    </source>
</reference>
<proteinExistence type="predicted"/>
<feature type="region of interest" description="Disordered" evidence="1">
    <location>
        <begin position="206"/>
        <end position="227"/>
    </location>
</feature>
<comment type="caution">
    <text evidence="3">The sequence shown here is derived from an EMBL/GenBank/DDBJ whole genome shotgun (WGS) entry which is preliminary data.</text>
</comment>
<dbReference type="Gene3D" id="3.30.710.10">
    <property type="entry name" value="Potassium Channel Kv1.1, Chain A"/>
    <property type="match status" value="1"/>
</dbReference>
<keyword evidence="4" id="KW-1185">Reference proteome</keyword>
<name>A0A8H4YSY2_9HYPO</name>
<evidence type="ECO:0000259" key="2">
    <source>
        <dbReference type="PROSITE" id="PS50097"/>
    </source>
</evidence>
<gene>
    <name evidence="3" type="ORF">FANTH_12491</name>
</gene>
<organism evidence="3 4">
    <name type="scientific">Fusarium anthophilum</name>
    <dbReference type="NCBI Taxonomy" id="48485"/>
    <lineage>
        <taxon>Eukaryota</taxon>
        <taxon>Fungi</taxon>
        <taxon>Dikarya</taxon>
        <taxon>Ascomycota</taxon>
        <taxon>Pezizomycotina</taxon>
        <taxon>Sordariomycetes</taxon>
        <taxon>Hypocreomycetidae</taxon>
        <taxon>Hypocreales</taxon>
        <taxon>Nectriaceae</taxon>
        <taxon>Fusarium</taxon>
        <taxon>Fusarium fujikuroi species complex</taxon>
    </lineage>
</organism>
<dbReference type="SMART" id="SM00225">
    <property type="entry name" value="BTB"/>
    <property type="match status" value="1"/>
</dbReference>
<evidence type="ECO:0000313" key="4">
    <source>
        <dbReference type="Proteomes" id="UP000573603"/>
    </source>
</evidence>
<dbReference type="InterPro" id="IPR011333">
    <property type="entry name" value="SKP1/BTB/POZ_sf"/>
</dbReference>
<dbReference type="PANTHER" id="PTHR47843">
    <property type="entry name" value="BTB DOMAIN-CONTAINING PROTEIN-RELATED"/>
    <property type="match status" value="1"/>
</dbReference>
<dbReference type="AlphaFoldDB" id="A0A8H4YSY2"/>
<dbReference type="Pfam" id="PF00651">
    <property type="entry name" value="BTB"/>
    <property type="match status" value="1"/>
</dbReference>
<evidence type="ECO:0000256" key="1">
    <source>
        <dbReference type="SAM" id="MobiDB-lite"/>
    </source>
</evidence>
<feature type="domain" description="BTB" evidence="2">
    <location>
        <begin position="19"/>
        <end position="86"/>
    </location>
</feature>
<dbReference type="CDD" id="cd18186">
    <property type="entry name" value="BTB_POZ_ZBTB_KLHL-like"/>
    <property type="match status" value="1"/>
</dbReference>
<dbReference type="EMBL" id="JABEVY010000409">
    <property type="protein sequence ID" value="KAF5233575.1"/>
    <property type="molecule type" value="Genomic_DNA"/>
</dbReference>
<dbReference type="PANTHER" id="PTHR47843:SF5">
    <property type="entry name" value="BTB_POZ DOMAIN PROTEIN"/>
    <property type="match status" value="1"/>
</dbReference>
<dbReference type="PROSITE" id="PS50097">
    <property type="entry name" value="BTB"/>
    <property type="match status" value="1"/>
</dbReference>
<dbReference type="Proteomes" id="UP000573603">
    <property type="component" value="Unassembled WGS sequence"/>
</dbReference>
<protein>
    <recommendedName>
        <fullName evidence="2">BTB domain-containing protein</fullName>
    </recommendedName>
</protein>
<accession>A0A8H4YSY2</accession>
<dbReference type="SUPFAM" id="SSF54695">
    <property type="entry name" value="POZ domain"/>
    <property type="match status" value="1"/>
</dbReference>
<sequence>MHIEERKLMHKAQKVGQFTDFAFLCNGTQIPVHKVIICAQSKVFNAACASDFQEATSGVYDLSEYPLEHVELMVNYLYVGHYEDPNRDAPKLPLSTHLSMLILADKYIIEGLKSEAKSSYTRRLKQKDVEMEDFLESLPVLYELPVAASKDFIDAAVAHTREAVLPCICKNASMPVVGQISDACHDFLSDVLMSIMSTPLRSRCSDCSKQDNLPNSSQESQLSSQTHVPRAGSLFAPGPGINIPSTGSLFRTTTNAPSAGSLFASSSRTNAPVSGGLFGSSSGTNVSSPVDILIQRVAADVSNAVSAQIWK</sequence>
<feature type="compositionally biased region" description="Polar residues" evidence="1">
    <location>
        <begin position="210"/>
        <end position="227"/>
    </location>
</feature>
<dbReference type="InterPro" id="IPR000210">
    <property type="entry name" value="BTB/POZ_dom"/>
</dbReference>